<evidence type="ECO:0000256" key="2">
    <source>
        <dbReference type="ARBA" id="ARBA00022578"/>
    </source>
</evidence>
<organism evidence="6 7">
    <name type="scientific">Caballeronia sordidicola</name>
    <name type="common">Burkholderia sordidicola</name>
    <dbReference type="NCBI Taxonomy" id="196367"/>
    <lineage>
        <taxon>Bacteria</taxon>
        <taxon>Pseudomonadati</taxon>
        <taxon>Pseudomonadota</taxon>
        <taxon>Betaproteobacteria</taxon>
        <taxon>Burkholderiales</taxon>
        <taxon>Burkholderiaceae</taxon>
        <taxon>Caballeronia</taxon>
    </lineage>
</organism>
<dbReference type="SUPFAM" id="SSF53098">
    <property type="entry name" value="Ribonuclease H-like"/>
    <property type="match status" value="1"/>
</dbReference>
<gene>
    <name evidence="6" type="ORF">BSU04_06640</name>
</gene>
<dbReference type="OrthoDB" id="4315389at2"/>
<dbReference type="Gene3D" id="3.30.420.10">
    <property type="entry name" value="Ribonuclease H-like superfamily/Ribonuclease H"/>
    <property type="match status" value="1"/>
</dbReference>
<name>A0A226X7N2_CABSO</name>
<evidence type="ECO:0000259" key="5">
    <source>
        <dbReference type="PROSITE" id="PS50994"/>
    </source>
</evidence>
<reference evidence="7" key="1">
    <citation type="submission" date="2017-01" db="EMBL/GenBank/DDBJ databases">
        <title>Genome Analysis of Deinococcus marmoris KOPRI26562.</title>
        <authorList>
            <person name="Kim J.H."/>
            <person name="Oh H.-M."/>
        </authorList>
    </citation>
    <scope>NUCLEOTIDE SEQUENCE [LARGE SCALE GENOMIC DNA]</scope>
    <source>
        <strain evidence="7">PAMC 26633</strain>
    </source>
</reference>
<evidence type="ECO:0000256" key="4">
    <source>
        <dbReference type="ARBA" id="ARBA00023172"/>
    </source>
</evidence>
<comment type="function">
    <text evidence="1">Involved in the transposition of the insertion sequence.</text>
</comment>
<accession>A0A226X7N2</accession>
<keyword evidence="3" id="KW-0238">DNA-binding</keyword>
<dbReference type="GO" id="GO:0003677">
    <property type="term" value="F:DNA binding"/>
    <property type="evidence" value="ECO:0007669"/>
    <property type="project" value="UniProtKB-KW"/>
</dbReference>
<proteinExistence type="predicted"/>
<dbReference type="PANTHER" id="PTHR35528">
    <property type="entry name" value="BLL1675 PROTEIN"/>
    <property type="match status" value="1"/>
</dbReference>
<dbReference type="InterPro" id="IPR032874">
    <property type="entry name" value="DDE_dom"/>
</dbReference>
<evidence type="ECO:0000313" key="6">
    <source>
        <dbReference type="EMBL" id="OXC79476.1"/>
    </source>
</evidence>
<dbReference type="RefSeq" id="WP_089159793.1">
    <property type="nucleotide sequence ID" value="NZ_MTHB01000038.1"/>
</dbReference>
<protein>
    <submittedName>
        <fullName evidence="6">Mobile element protein</fullName>
    </submittedName>
</protein>
<keyword evidence="4" id="KW-0233">DNA recombination</keyword>
<dbReference type="Proteomes" id="UP000214720">
    <property type="component" value="Unassembled WGS sequence"/>
</dbReference>
<dbReference type="GO" id="GO:0006310">
    <property type="term" value="P:DNA recombination"/>
    <property type="evidence" value="ECO:0007669"/>
    <property type="project" value="UniProtKB-KW"/>
</dbReference>
<dbReference type="InterPro" id="IPR001584">
    <property type="entry name" value="Integrase_cat-core"/>
</dbReference>
<evidence type="ECO:0000313" key="7">
    <source>
        <dbReference type="Proteomes" id="UP000214720"/>
    </source>
</evidence>
<evidence type="ECO:0000256" key="1">
    <source>
        <dbReference type="ARBA" id="ARBA00002286"/>
    </source>
</evidence>
<evidence type="ECO:0000256" key="3">
    <source>
        <dbReference type="ARBA" id="ARBA00023125"/>
    </source>
</evidence>
<dbReference type="NCBIfam" id="NF033587">
    <property type="entry name" value="transpos_IS6"/>
    <property type="match status" value="1"/>
</dbReference>
<dbReference type="GO" id="GO:0015074">
    <property type="term" value="P:DNA integration"/>
    <property type="evidence" value="ECO:0007669"/>
    <property type="project" value="InterPro"/>
</dbReference>
<dbReference type="InterPro" id="IPR047930">
    <property type="entry name" value="Transpos_IS6"/>
</dbReference>
<dbReference type="InterPro" id="IPR052183">
    <property type="entry name" value="IS_Transposase"/>
</dbReference>
<dbReference type="EMBL" id="MTHB01000038">
    <property type="protein sequence ID" value="OXC79476.1"/>
    <property type="molecule type" value="Genomic_DNA"/>
</dbReference>
<dbReference type="AlphaFoldDB" id="A0A226X7N2"/>
<dbReference type="GO" id="GO:0032196">
    <property type="term" value="P:transposition"/>
    <property type="evidence" value="ECO:0007669"/>
    <property type="project" value="UniProtKB-KW"/>
</dbReference>
<dbReference type="InterPro" id="IPR036397">
    <property type="entry name" value="RNaseH_sf"/>
</dbReference>
<feature type="domain" description="Integrase catalytic" evidence="5">
    <location>
        <begin position="79"/>
        <end position="236"/>
    </location>
</feature>
<sequence>MKKTQTPRKTLAAGIARVLKRLHYPLDAMLLCVRWYVAYSLSLRNLEEMMAERGIEVDHSTVHRWVIKLMPLFEKTFRKHKQPVGESWRMDETYIKVKGQWKYLYRAVDKAGQTVDFLFRAKRDKVAARRFFKKSIAQNGVPETVTIDKSGSNLAALHAVNAVRETPITIRQVKYLNNVVEQDHRAIKRITRPMLGFKDFHCARVILSGIEVMHMIKKGQMKGSGEIPLSAAQQFYSLVS</sequence>
<dbReference type="Pfam" id="PF13610">
    <property type="entry name" value="DDE_Tnp_IS240"/>
    <property type="match status" value="1"/>
</dbReference>
<dbReference type="PROSITE" id="PS50994">
    <property type="entry name" value="INTEGRASE"/>
    <property type="match status" value="1"/>
</dbReference>
<comment type="caution">
    <text evidence="6">The sequence shown here is derived from an EMBL/GenBank/DDBJ whole genome shotgun (WGS) entry which is preliminary data.</text>
</comment>
<keyword evidence="2" id="KW-0815">Transposition</keyword>
<dbReference type="PANTHER" id="PTHR35528:SF3">
    <property type="entry name" value="BLL1675 PROTEIN"/>
    <property type="match status" value="1"/>
</dbReference>
<dbReference type="InterPro" id="IPR012337">
    <property type="entry name" value="RNaseH-like_sf"/>
</dbReference>